<dbReference type="GO" id="GO:0043158">
    <property type="term" value="P:heterocyst development"/>
    <property type="evidence" value="ECO:0007669"/>
    <property type="project" value="InterPro"/>
</dbReference>
<dbReference type="InterPro" id="IPR041936">
    <property type="entry name" value="HetR_DNA-bd_N"/>
</dbReference>
<keyword evidence="5" id="KW-0238">DNA-binding</keyword>
<evidence type="ECO:0000256" key="6">
    <source>
        <dbReference type="ARBA" id="ARBA00023157"/>
    </source>
</evidence>
<dbReference type="Gene3D" id="6.10.250.2740">
    <property type="match status" value="1"/>
</dbReference>
<dbReference type="RefSeq" id="WP_316429665.1">
    <property type="nucleotide sequence ID" value="NZ_CP053586.1"/>
</dbReference>
<dbReference type="InterPro" id="IPR005319">
    <property type="entry name" value="Pept_S48_HetR"/>
</dbReference>
<evidence type="ECO:0000256" key="7">
    <source>
        <dbReference type="ARBA" id="ARBA00023159"/>
    </source>
</evidence>
<evidence type="ECO:0000256" key="8">
    <source>
        <dbReference type="ARBA" id="ARBA00023163"/>
    </source>
</evidence>
<evidence type="ECO:0000313" key="10">
    <source>
        <dbReference type="EMBL" id="WNZ24071.1"/>
    </source>
</evidence>
<evidence type="ECO:0000256" key="1">
    <source>
        <dbReference type="ARBA" id="ARBA00022670"/>
    </source>
</evidence>
<evidence type="ECO:0000259" key="9">
    <source>
        <dbReference type="Pfam" id="PF18460"/>
    </source>
</evidence>
<keyword evidence="2" id="KW-0378">Hydrolase</keyword>
<keyword evidence="1" id="KW-0645">Protease</keyword>
<dbReference type="NCBIfam" id="NF009718">
    <property type="entry name" value="PRK13245.1"/>
    <property type="match status" value="1"/>
</dbReference>
<evidence type="ECO:0000256" key="4">
    <source>
        <dbReference type="ARBA" id="ARBA00023015"/>
    </source>
</evidence>
<dbReference type="EMBL" id="CP053586">
    <property type="protein sequence ID" value="WNZ24071.1"/>
    <property type="molecule type" value="Genomic_DNA"/>
</dbReference>
<evidence type="ECO:0000256" key="2">
    <source>
        <dbReference type="ARBA" id="ARBA00022801"/>
    </source>
</evidence>
<dbReference type="InterPro" id="IPR040949">
    <property type="entry name" value="HetR_C"/>
</dbReference>
<proteinExistence type="predicted"/>
<reference evidence="10" key="1">
    <citation type="submission" date="2020-05" db="EMBL/GenBank/DDBJ databases">
        <authorList>
            <person name="Zhu T."/>
            <person name="Keshari N."/>
            <person name="Lu X."/>
        </authorList>
    </citation>
    <scope>NUCLEOTIDE SEQUENCE</scope>
    <source>
        <strain evidence="10">NK1-12</strain>
    </source>
</reference>
<dbReference type="Gene3D" id="1.10.10.1680">
    <property type="entry name" value="HetR, N-terminal DNA-binding domain"/>
    <property type="match status" value="1"/>
</dbReference>
<dbReference type="Gene3D" id="1.10.10.1670">
    <property type="entry name" value="HetR, flap domain"/>
    <property type="match status" value="1"/>
</dbReference>
<dbReference type="GO" id="GO:0003677">
    <property type="term" value="F:DNA binding"/>
    <property type="evidence" value="ECO:0007669"/>
    <property type="project" value="UniProtKB-KW"/>
</dbReference>
<dbReference type="AlphaFoldDB" id="A0AA96WMF0"/>
<keyword evidence="8" id="KW-0804">Transcription</keyword>
<protein>
    <submittedName>
        <fullName evidence="10">Heterocyst differentiation master regulator HetR</fullName>
    </submittedName>
</protein>
<dbReference type="InterPro" id="IPR041935">
    <property type="entry name" value="HetR_flap"/>
</dbReference>
<dbReference type="GO" id="GO:0006508">
    <property type="term" value="P:proteolysis"/>
    <property type="evidence" value="ECO:0007669"/>
    <property type="project" value="UniProtKB-KW"/>
</dbReference>
<organism evidence="10">
    <name type="scientific">Leptolyngbya sp. NK1-12</name>
    <dbReference type="NCBI Taxonomy" id="2547451"/>
    <lineage>
        <taxon>Bacteria</taxon>
        <taxon>Bacillati</taxon>
        <taxon>Cyanobacteriota</taxon>
        <taxon>Cyanophyceae</taxon>
        <taxon>Leptolyngbyales</taxon>
        <taxon>Leptolyngbyaceae</taxon>
        <taxon>Leptolyngbya group</taxon>
        <taxon>Leptolyngbya</taxon>
    </lineage>
</organism>
<keyword evidence="6" id="KW-1015">Disulfide bond</keyword>
<keyword evidence="4" id="KW-0805">Transcription regulation</keyword>
<evidence type="ECO:0000256" key="3">
    <source>
        <dbReference type="ARBA" id="ARBA00022825"/>
    </source>
</evidence>
<accession>A0AA96WMF0</accession>
<dbReference type="Pfam" id="PF18460">
    <property type="entry name" value="HetR_C"/>
    <property type="match status" value="1"/>
</dbReference>
<keyword evidence="7" id="KW-0010">Activator</keyword>
<evidence type="ECO:0000256" key="5">
    <source>
        <dbReference type="ARBA" id="ARBA00023125"/>
    </source>
</evidence>
<dbReference type="GO" id="GO:0004252">
    <property type="term" value="F:serine-type endopeptidase activity"/>
    <property type="evidence" value="ECO:0007669"/>
    <property type="project" value="InterPro"/>
</dbReference>
<feature type="domain" description="HetR C-terminal Hood" evidence="9">
    <location>
        <begin position="275"/>
        <end position="353"/>
    </location>
</feature>
<sequence>MSVRKFSNQVSNQKAVDSCDAASAQVAATSHVHSSSLPIHDLPVKDSPIHDLPAKDLPIKDLLIKHFGPSALDQIMLHLAFSAMHTSGHRHGAFLDAAATAAKCAIYTTYIEEGQNLRLTGQLHHIEPKRVKVIVEEVERALSEGKLLKMLGSHEPRYLIQFPYLWLELHPWQSGQSRISGNSLTLSEKRLIEEKLPDNLPPAQLINGIQFMDLLELLHSRSQEDLPSDHQVPLSEAMADHIKRRLIHAGTVTRIDSPWGVPFYALIRTSYSPVDEKERAYTVVENTARYFSLMRDWAERKPNAVRILEELNIPTERIDQALQELDELIKTWADRHHQAGGVPMVVQSVVGTKPN</sequence>
<gene>
    <name evidence="10" type="primary">hetR</name>
    <name evidence="10" type="ORF">HJG54_15190</name>
</gene>
<dbReference type="Pfam" id="PF03574">
    <property type="entry name" value="Peptidase_S48"/>
    <property type="match status" value="1"/>
</dbReference>
<keyword evidence="3" id="KW-0720">Serine protease</keyword>
<name>A0AA96WMF0_9CYAN</name>